<dbReference type="RefSeq" id="WP_369331374.1">
    <property type="nucleotide sequence ID" value="NZ_JAULBC010000007.1"/>
</dbReference>
<dbReference type="Gene3D" id="3.40.50.880">
    <property type="match status" value="1"/>
</dbReference>
<dbReference type="SUPFAM" id="SSF52317">
    <property type="entry name" value="Class I glutamine amidotransferase-like"/>
    <property type="match status" value="1"/>
</dbReference>
<proteinExistence type="predicted"/>
<comment type="caution">
    <text evidence="1">The sequence shown here is derived from an EMBL/GenBank/DDBJ whole genome shotgun (WGS) entry which is preliminary data.</text>
</comment>
<organism evidence="1 2">
    <name type="scientific">Danxiaibacter flavus</name>
    <dbReference type="NCBI Taxonomy" id="3049108"/>
    <lineage>
        <taxon>Bacteria</taxon>
        <taxon>Pseudomonadati</taxon>
        <taxon>Bacteroidota</taxon>
        <taxon>Chitinophagia</taxon>
        <taxon>Chitinophagales</taxon>
        <taxon>Chitinophagaceae</taxon>
        <taxon>Danxiaibacter</taxon>
    </lineage>
</organism>
<keyword evidence="2" id="KW-1185">Reference proteome</keyword>
<gene>
    <name evidence="1" type="ORF">QTN47_20840</name>
</gene>
<accession>A0ABV3ZJI3</accession>
<dbReference type="Proteomes" id="UP001560573">
    <property type="component" value="Unassembled WGS sequence"/>
</dbReference>
<dbReference type="InterPro" id="IPR029062">
    <property type="entry name" value="Class_I_gatase-like"/>
</dbReference>
<sequence>MRSISSLFLPVLIMLAGYTKAYSQNPILVISGEKSYGPYTGEMLKTEGFSEYQLESLSGEKITDTFLQSFDVVILTADSLTDQQASTLTKYVNEGGNLIAFKPDNKLNNVFGITTTAGAVDTGYIAINAVTDIGRGLTSQPLQLHVPASQYMLQGSQQIATLYSNAVNTTPYPAVVMNDYGKGHAIAFAYNLPQNIVYTRQGNLHSAGKEMDGITGIRAMDLFTNGWVDTTKNTINQADEQMRLLSHSIEVMSASKKPLPRFWYFPDTLQCLVTLNNDGEDTKEAQFTKQFEDVDAKGAKMTLYVKEVDFISKKWIRHWADKGFEISGHPDDTKQATNPDWQTMDTVFKNLNSKLKNSYGVEPMRTVTNHWFVWCGKNEHGDQDFSAQVQLEKNNGIEMDCNYAHYDNGSSQGHFLGSFGINQGNYTGSGLTMKYANLEGNLIDVYQHFNNVYDQQYMEHDDKDGFFNCFKGLMDRSLDSGVYSFVSVKAHNAEYFFSEKPLMRMLDYANSRNIPVWTEIKFLDFMRAKDEAAFTGITWKDNTLFFDIRSSLSHSSNISYMIPLVYNGRKINGITSNDTNQPYLVRTIKERDYALLAVRPGTSYHVAVSYAQPR</sequence>
<name>A0ABV3ZJI3_9BACT</name>
<evidence type="ECO:0000313" key="2">
    <source>
        <dbReference type="Proteomes" id="UP001560573"/>
    </source>
</evidence>
<reference evidence="1 2" key="1">
    <citation type="submission" date="2023-07" db="EMBL/GenBank/DDBJ databases">
        <authorList>
            <person name="Lian W.-H."/>
        </authorList>
    </citation>
    <scope>NUCLEOTIDE SEQUENCE [LARGE SCALE GENOMIC DNA]</scope>
    <source>
        <strain evidence="1 2">SYSU DXS3180</strain>
    </source>
</reference>
<protein>
    <submittedName>
        <fullName evidence="1">Uncharacterized protein</fullName>
    </submittedName>
</protein>
<evidence type="ECO:0000313" key="1">
    <source>
        <dbReference type="EMBL" id="MEX6689968.1"/>
    </source>
</evidence>
<dbReference type="EMBL" id="JAULBC010000007">
    <property type="protein sequence ID" value="MEX6689968.1"/>
    <property type="molecule type" value="Genomic_DNA"/>
</dbReference>